<dbReference type="AlphaFoldDB" id="A0A2P2NQG5"/>
<accession>A0A2P2NQG5</accession>
<reference evidence="1" key="1">
    <citation type="submission" date="2018-02" db="EMBL/GenBank/DDBJ databases">
        <title>Rhizophora mucronata_Transcriptome.</title>
        <authorList>
            <person name="Meera S.P."/>
            <person name="Sreeshan A."/>
            <person name="Augustine A."/>
        </authorList>
    </citation>
    <scope>NUCLEOTIDE SEQUENCE</scope>
    <source>
        <tissue evidence="1">Leaf</tissue>
    </source>
</reference>
<evidence type="ECO:0000313" key="1">
    <source>
        <dbReference type="EMBL" id="MBX44640.1"/>
    </source>
</evidence>
<dbReference type="EMBL" id="GGEC01064156">
    <property type="protein sequence ID" value="MBX44640.1"/>
    <property type="molecule type" value="Transcribed_RNA"/>
</dbReference>
<proteinExistence type="predicted"/>
<protein>
    <submittedName>
        <fullName evidence="1">Uncharacterized protein</fullName>
    </submittedName>
</protein>
<sequence length="27" mass="3044">MIQSNQYRQSTSVHQAHFPCTLHAATS</sequence>
<name>A0A2P2NQG5_RHIMU</name>
<organism evidence="1">
    <name type="scientific">Rhizophora mucronata</name>
    <name type="common">Asiatic mangrove</name>
    <dbReference type="NCBI Taxonomy" id="61149"/>
    <lineage>
        <taxon>Eukaryota</taxon>
        <taxon>Viridiplantae</taxon>
        <taxon>Streptophyta</taxon>
        <taxon>Embryophyta</taxon>
        <taxon>Tracheophyta</taxon>
        <taxon>Spermatophyta</taxon>
        <taxon>Magnoliopsida</taxon>
        <taxon>eudicotyledons</taxon>
        <taxon>Gunneridae</taxon>
        <taxon>Pentapetalae</taxon>
        <taxon>rosids</taxon>
        <taxon>fabids</taxon>
        <taxon>Malpighiales</taxon>
        <taxon>Rhizophoraceae</taxon>
        <taxon>Rhizophora</taxon>
    </lineage>
</organism>